<evidence type="ECO:0000313" key="2">
    <source>
        <dbReference type="Proteomes" id="UP000192328"/>
    </source>
</evidence>
<accession>A0AC61PJ11</accession>
<keyword evidence="2" id="KW-1185">Reference proteome</keyword>
<proteinExistence type="predicted"/>
<reference evidence="1" key="1">
    <citation type="submission" date="2017-04" db="EMBL/GenBank/DDBJ databases">
        <authorList>
            <person name="Varghese N."/>
            <person name="Submissions S."/>
        </authorList>
    </citation>
    <scope>NUCLEOTIDE SEQUENCE</scope>
    <source>
        <strain evidence="1">WTE2008</strain>
    </source>
</reference>
<comment type="caution">
    <text evidence="1">The sequence shown here is derived from an EMBL/GenBank/DDBJ whole genome shotgun (WGS) entry which is preliminary data.</text>
</comment>
<evidence type="ECO:0000313" key="1">
    <source>
        <dbReference type="EMBL" id="SMC41504.1"/>
    </source>
</evidence>
<organism evidence="1 2">
    <name type="scientific">Aristaeella lactis</name>
    <dbReference type="NCBI Taxonomy" id="3046383"/>
    <lineage>
        <taxon>Bacteria</taxon>
        <taxon>Bacillati</taxon>
        <taxon>Bacillota</taxon>
        <taxon>Clostridia</taxon>
        <taxon>Eubacteriales</taxon>
        <taxon>Aristaeellaceae</taxon>
        <taxon>Aristaeella</taxon>
    </lineage>
</organism>
<name>A0AC61PJ11_9FIRM</name>
<dbReference type="Proteomes" id="UP000192328">
    <property type="component" value="Unassembled WGS sequence"/>
</dbReference>
<dbReference type="EMBL" id="FWXZ01000001">
    <property type="protein sequence ID" value="SMC41504.1"/>
    <property type="molecule type" value="Genomic_DNA"/>
</dbReference>
<gene>
    <name evidence="1" type="ORF">SAMN06297397_0763</name>
</gene>
<protein>
    <submittedName>
        <fullName evidence="1">Phosphopantothenoylcysteine decarboxylase / phosphopantothenate--cysteine ligase</fullName>
    </submittedName>
</protein>
<keyword evidence="1" id="KW-0436">Ligase</keyword>
<sequence length="399" mass="42739">MDLTGREIVLGVTGGIAAYKSAELVSRLRHLGAKVHVIMTENATKFVSPLTFQTLSANPVVTDTFQAPEYWNVEHVALAKLADIFVIAPATANIIAKMATGIADDMLSTTVLATKAPVLVAPAMNTGMWTAAATQENIRILSERGVRFIGPESGILACGDEGAGRMSEPEAIAERICGMLSRGKDLAGLKVLVTAGATRERMDPVRYITNDSSGKMGFAICEAARDRGADVTAVFGSVSVPVPERVRKVPIESAQDLYDAMMKEAPGHDVIIQAAAVCDYRVDDKKATKIKKKAGEPLVLTLTENPDVAKAVGEIKKEGQILCGFAAETDHVKQNAQAKLKKKNLDLIIANDVTVPGAGFNVDTNIASLITEKGTEELPLMRKRELADVILDKVMEMRK</sequence>